<evidence type="ECO:0000313" key="2">
    <source>
        <dbReference type="Proteomes" id="UP001064048"/>
    </source>
</evidence>
<reference evidence="1 2" key="1">
    <citation type="journal article" date="2022" name="Genome Biol. Evol.">
        <title>The Spruce Budworm Genome: Reconstructing the Evolutionary History of Antifreeze Proteins.</title>
        <authorList>
            <person name="Beliveau C."/>
            <person name="Gagne P."/>
            <person name="Picq S."/>
            <person name="Vernygora O."/>
            <person name="Keeling C.I."/>
            <person name="Pinkney K."/>
            <person name="Doucet D."/>
            <person name="Wen F."/>
            <person name="Johnston J.S."/>
            <person name="Maaroufi H."/>
            <person name="Boyle B."/>
            <person name="Laroche J."/>
            <person name="Dewar K."/>
            <person name="Juretic N."/>
            <person name="Blackburn G."/>
            <person name="Nisole A."/>
            <person name="Brunet B."/>
            <person name="Brandao M."/>
            <person name="Lumley L."/>
            <person name="Duan J."/>
            <person name="Quan G."/>
            <person name="Lucarotti C.J."/>
            <person name="Roe A.D."/>
            <person name="Sperling F.A.H."/>
            <person name="Levesque R.C."/>
            <person name="Cusson M."/>
        </authorList>
    </citation>
    <scope>NUCLEOTIDE SEQUENCE [LARGE SCALE GENOMIC DNA]</scope>
    <source>
        <strain evidence="1">Glfc:IPQL:Cfum</strain>
    </source>
</reference>
<comment type="caution">
    <text evidence="1">The sequence shown here is derived from an EMBL/GenBank/DDBJ whole genome shotgun (WGS) entry which is preliminary data.</text>
</comment>
<dbReference type="EMBL" id="CM046124">
    <property type="protein sequence ID" value="KAI8433025.1"/>
    <property type="molecule type" value="Genomic_DNA"/>
</dbReference>
<evidence type="ECO:0000313" key="1">
    <source>
        <dbReference type="EMBL" id="KAI8433025.1"/>
    </source>
</evidence>
<gene>
    <name evidence="1" type="ORF">MSG28_013895</name>
</gene>
<dbReference type="Proteomes" id="UP001064048">
    <property type="component" value="Chromosome 24"/>
</dbReference>
<proteinExistence type="predicted"/>
<name>A0ACC0KA30_CHOFU</name>
<keyword evidence="2" id="KW-1185">Reference proteome</keyword>
<organism evidence="1 2">
    <name type="scientific">Choristoneura fumiferana</name>
    <name type="common">Spruce budworm moth</name>
    <name type="synonym">Archips fumiferana</name>
    <dbReference type="NCBI Taxonomy" id="7141"/>
    <lineage>
        <taxon>Eukaryota</taxon>
        <taxon>Metazoa</taxon>
        <taxon>Ecdysozoa</taxon>
        <taxon>Arthropoda</taxon>
        <taxon>Hexapoda</taxon>
        <taxon>Insecta</taxon>
        <taxon>Pterygota</taxon>
        <taxon>Neoptera</taxon>
        <taxon>Endopterygota</taxon>
        <taxon>Lepidoptera</taxon>
        <taxon>Glossata</taxon>
        <taxon>Ditrysia</taxon>
        <taxon>Tortricoidea</taxon>
        <taxon>Tortricidae</taxon>
        <taxon>Tortricinae</taxon>
        <taxon>Choristoneura</taxon>
    </lineage>
</organism>
<sequence length="372" mass="42990">MEWYVNIYVGKKGTTANATPPTIIRVNQDEAVDLPLCINGEMLMFKMELVREAVVKAPTLLGEKRSRRHAKKRQVKAETTLKQSWGSDEFYQVISDGDGIELTVRVAKNRIPPKSQQLNTPVSNNNTTTSSPTTTTTTRMMPSAAAAKETVITSTTTKKPNLLSEDCLQYKYMIEQMERWGREELRQIEYAPDSDIFCKNRLPASTSRPMKPKDNENTQDQQGQQQQQQQQPQQLVHQLPSLEDEEFHNFSKQMWLMTLKQDGVLNSWIIRTPLYSLRDKVRRVLIQLYEDNSYYYDEVDERTYSLITMWDELCTKMEEMVGDQNVMFSEWLALLETIPCEYFARAQLDSEAKDILTFSLTIAVSDCLEYSP</sequence>
<protein>
    <submittedName>
        <fullName evidence="1">Uncharacterized protein</fullName>
    </submittedName>
</protein>
<accession>A0ACC0KA30</accession>